<feature type="compositionally biased region" description="Pro residues" evidence="10">
    <location>
        <begin position="882"/>
        <end position="901"/>
    </location>
</feature>
<dbReference type="GO" id="GO:0016787">
    <property type="term" value="F:hydrolase activity"/>
    <property type="evidence" value="ECO:0007669"/>
    <property type="project" value="UniProtKB-KW"/>
</dbReference>
<organism evidence="13 14">
    <name type="scientific">Tigriopus californicus</name>
    <name type="common">Marine copepod</name>
    <dbReference type="NCBI Taxonomy" id="6832"/>
    <lineage>
        <taxon>Eukaryota</taxon>
        <taxon>Metazoa</taxon>
        <taxon>Ecdysozoa</taxon>
        <taxon>Arthropoda</taxon>
        <taxon>Crustacea</taxon>
        <taxon>Multicrustacea</taxon>
        <taxon>Hexanauplia</taxon>
        <taxon>Copepoda</taxon>
        <taxon>Harpacticoida</taxon>
        <taxon>Harpacticidae</taxon>
        <taxon>Tigriopus</taxon>
    </lineage>
</organism>
<evidence type="ECO:0000259" key="11">
    <source>
        <dbReference type="Pfam" id="PF11977"/>
    </source>
</evidence>
<dbReference type="FunFam" id="3.40.50.11980:FF:000001">
    <property type="entry name" value="ZC3H12A isoform 1"/>
    <property type="match status" value="1"/>
</dbReference>
<evidence type="ECO:0000256" key="7">
    <source>
        <dbReference type="ARBA" id="ARBA00022801"/>
    </source>
</evidence>
<protein>
    <recommendedName>
        <fullName evidence="15">C3H1-type domain-containing protein</fullName>
    </recommendedName>
</protein>
<keyword evidence="3" id="KW-0540">Nuclease</keyword>
<keyword evidence="14" id="KW-1185">Reference proteome</keyword>
<evidence type="ECO:0000313" key="13">
    <source>
        <dbReference type="EMBL" id="TRY76917.1"/>
    </source>
</evidence>
<dbReference type="GO" id="GO:0003729">
    <property type="term" value="F:mRNA binding"/>
    <property type="evidence" value="ECO:0007669"/>
    <property type="project" value="TreeGrafter"/>
</dbReference>
<evidence type="ECO:0000256" key="10">
    <source>
        <dbReference type="SAM" id="MobiDB-lite"/>
    </source>
</evidence>
<dbReference type="GO" id="GO:0004521">
    <property type="term" value="F:RNA endonuclease activity"/>
    <property type="evidence" value="ECO:0007669"/>
    <property type="project" value="TreeGrafter"/>
</dbReference>
<name>A0A553PGW9_TIGCA</name>
<dbReference type="GO" id="GO:0005634">
    <property type="term" value="C:nucleus"/>
    <property type="evidence" value="ECO:0007669"/>
    <property type="project" value="TreeGrafter"/>
</dbReference>
<keyword evidence="6" id="KW-0863">Zinc-finger</keyword>
<keyword evidence="5" id="KW-0255">Endonuclease</keyword>
<feature type="region of interest" description="Disordered" evidence="10">
    <location>
        <begin position="803"/>
        <end position="859"/>
    </location>
</feature>
<feature type="domain" description="Rege-1 UBA-like" evidence="12">
    <location>
        <begin position="380"/>
        <end position="420"/>
    </location>
</feature>
<comment type="similarity">
    <text evidence="2">Belongs to the ZC3H12 family.</text>
</comment>
<dbReference type="InterPro" id="IPR040546">
    <property type="entry name" value="Rege-1_UBA-like"/>
</dbReference>
<dbReference type="STRING" id="6832.A0A553PGW9"/>
<evidence type="ECO:0000256" key="1">
    <source>
        <dbReference type="ARBA" id="ARBA00001946"/>
    </source>
</evidence>
<gene>
    <name evidence="13" type="ORF">TCAL_06323</name>
</gene>
<sequence>MARGGIFYALVCQNMVAHTSNTIDVFGHMSSSCSTGNFIADREIAKNVDQSRQDEARPSQERSFELDTEQSRTILKCSTSIVSQSTRLSFTKRNFEELAFNDDLVGDRLSSLGLKCVFEKANLTIILTGDCTSSLELGSKLLSQWVHMENNLGSNPVQVSDKHGQIKSRSALGLEELARASSEVSPSSSKIDRESSCYGPVPMKSWVSEGVHRHPPLYSRSSLPFEVGHGTPPPGQWSSSQEPIRKSLAPGLGGSHLPITRTVSDSYSQQKRQYTALCSSRRKLESEDSSYDSDHDIHDHQPNNAIILKAPSVQISKSHDDVSRTPSETLGVEFAEHVNLYQGPPRSREPSPGQPQVVVVNHDANEDQDRLERIINDPTYNSKVEYALRLGYSESLLQKALVKLGLDAQLNQLLEELIRLQTSKPSFSEDTSDGTHKVVGREDSVVGLSGGKSFLYTSEEDPLLPIVIDGSNVAMSHGNKDVYSCVGIRICVNWFQARGHKDITVFVPKWRKETSRPDTPITDQQVLLDLEKERLLAFTPSRQVSGKRYVCHDDRYILNLAAETGAVVVSNDNYRDLINEKPEFKKVVEEKILMYSFVNDRFMPPDDPLGRNGPTLDLFLKRKPTYGDLQRCPYGKKCTYGNKCKFFHAERGNQPQKSITDKLKEHSSQKINEVRARTHSRDSSPGDPLLTRTRSMLPLRTDTGGYMLAHEKQALCRTRSTMPRLSMNHGHDAVAKQPQVLAHTQSQQTCAQAHIPPNQPPFWHNSTHCTIQQTVSLGPNMIQMFHGSDPSRSFSYENVAAEHEKGQSHWPNQMKYPTYNMPDTSMPPPPPRGPWNQSSGSAQGLRGEEPQMDANNSHRKLARQLTLNPLNDPRIRHHQHHQPPPTPPTIPFPPPTCLPPPTYSSTNTLPPSLHATVTRNASAPEQSFMKNMHEQQSPGITLTPSPIGEGGPLQQVGHGRLQRNNSTSDSQLHKALSESFNELTWKPSEKGNLATNTNVAVSPLIGSSDGVWEASSMTTMSNASGDADTARSKLYYHLAQLFPEDQVIMAMSALPEETNVQKICAYILFNNNNNKKPS</sequence>
<dbReference type="PANTHER" id="PTHR12876">
    <property type="entry name" value="N4BP1-RELATED"/>
    <property type="match status" value="1"/>
</dbReference>
<comment type="caution">
    <text evidence="13">The sequence shown here is derived from an EMBL/GenBank/DDBJ whole genome shotgun (WGS) entry which is preliminary data.</text>
</comment>
<dbReference type="EMBL" id="VCGU01000004">
    <property type="protein sequence ID" value="TRY76917.1"/>
    <property type="molecule type" value="Genomic_DNA"/>
</dbReference>
<evidence type="ECO:0000256" key="6">
    <source>
        <dbReference type="ARBA" id="ARBA00022771"/>
    </source>
</evidence>
<dbReference type="InterPro" id="IPR051101">
    <property type="entry name" value="ZC3H12/N4BP1_RNase_Reg"/>
</dbReference>
<evidence type="ECO:0000256" key="2">
    <source>
        <dbReference type="ARBA" id="ARBA00010922"/>
    </source>
</evidence>
<keyword evidence="4" id="KW-0479">Metal-binding</keyword>
<keyword evidence="9" id="KW-0460">Magnesium</keyword>
<dbReference type="Proteomes" id="UP000318571">
    <property type="component" value="Chromosome 5"/>
</dbReference>
<feature type="compositionally biased region" description="Basic and acidic residues" evidence="10">
    <location>
        <begin position="282"/>
        <end position="300"/>
    </location>
</feature>
<evidence type="ECO:0000256" key="4">
    <source>
        <dbReference type="ARBA" id="ARBA00022723"/>
    </source>
</evidence>
<dbReference type="Gene3D" id="3.40.50.11980">
    <property type="match status" value="1"/>
</dbReference>
<dbReference type="OrthoDB" id="392925at2759"/>
<evidence type="ECO:0008006" key="15">
    <source>
        <dbReference type="Google" id="ProtNLM"/>
    </source>
</evidence>
<dbReference type="GO" id="GO:0036464">
    <property type="term" value="C:cytoplasmic ribonucleoprotein granule"/>
    <property type="evidence" value="ECO:0007669"/>
    <property type="project" value="TreeGrafter"/>
</dbReference>
<dbReference type="GO" id="GO:0008270">
    <property type="term" value="F:zinc ion binding"/>
    <property type="evidence" value="ECO:0007669"/>
    <property type="project" value="UniProtKB-KW"/>
</dbReference>
<dbReference type="AlphaFoldDB" id="A0A553PGW9"/>
<evidence type="ECO:0000313" key="14">
    <source>
        <dbReference type="Proteomes" id="UP000318571"/>
    </source>
</evidence>
<proteinExistence type="inferred from homology"/>
<dbReference type="InterPro" id="IPR021869">
    <property type="entry name" value="RNase_Zc3h12_NYN"/>
</dbReference>
<dbReference type="PANTHER" id="PTHR12876:SF35">
    <property type="entry name" value="LD08718P-RELATED"/>
    <property type="match status" value="1"/>
</dbReference>
<evidence type="ECO:0000256" key="5">
    <source>
        <dbReference type="ARBA" id="ARBA00022759"/>
    </source>
</evidence>
<accession>A0A553PGW9</accession>
<dbReference type="Pfam" id="PF11977">
    <property type="entry name" value="RNase_Zc3h12a"/>
    <property type="match status" value="1"/>
</dbReference>
<keyword evidence="8" id="KW-0862">Zinc</keyword>
<reference evidence="13 14" key="1">
    <citation type="journal article" date="2018" name="Nat. Ecol. Evol.">
        <title>Genomic signatures of mitonuclear coevolution across populations of Tigriopus californicus.</title>
        <authorList>
            <person name="Barreto F.S."/>
            <person name="Watson E.T."/>
            <person name="Lima T.G."/>
            <person name="Willett C.S."/>
            <person name="Edmands S."/>
            <person name="Li W."/>
            <person name="Burton R.S."/>
        </authorList>
    </citation>
    <scope>NUCLEOTIDE SEQUENCE [LARGE SCALE GENOMIC DNA]</scope>
    <source>
        <strain evidence="13 14">San Diego</strain>
    </source>
</reference>
<evidence type="ECO:0000256" key="9">
    <source>
        <dbReference type="ARBA" id="ARBA00022842"/>
    </source>
</evidence>
<dbReference type="OMA" id="HDANEDQ"/>
<feature type="region of interest" description="Disordered" evidence="10">
    <location>
        <begin position="278"/>
        <end position="300"/>
    </location>
</feature>
<evidence type="ECO:0000256" key="8">
    <source>
        <dbReference type="ARBA" id="ARBA00022833"/>
    </source>
</evidence>
<feature type="domain" description="RNase NYN" evidence="11">
    <location>
        <begin position="464"/>
        <end position="617"/>
    </location>
</feature>
<comment type="cofactor">
    <cofactor evidence="1">
        <name>Mg(2+)</name>
        <dbReference type="ChEBI" id="CHEBI:18420"/>
    </cofactor>
</comment>
<keyword evidence="7" id="KW-0378">Hydrolase</keyword>
<evidence type="ECO:0000256" key="3">
    <source>
        <dbReference type="ARBA" id="ARBA00022722"/>
    </source>
</evidence>
<feature type="region of interest" description="Disordered" evidence="10">
    <location>
        <begin position="873"/>
        <end position="901"/>
    </location>
</feature>
<evidence type="ECO:0000259" key="12">
    <source>
        <dbReference type="Pfam" id="PF18039"/>
    </source>
</evidence>
<dbReference type="Pfam" id="PF18039">
    <property type="entry name" value="UBA_6"/>
    <property type="match status" value="1"/>
</dbReference>